<dbReference type="InterPro" id="IPR027417">
    <property type="entry name" value="P-loop_NTPase"/>
</dbReference>
<dbReference type="InterPro" id="IPR038734">
    <property type="entry name" value="YhaN_AAA"/>
</dbReference>
<feature type="domain" description="YhaN AAA" evidence="2">
    <location>
        <begin position="1"/>
        <end position="207"/>
    </location>
</feature>
<dbReference type="PANTHER" id="PTHR41259">
    <property type="entry name" value="DOUBLE-STRAND BREAK REPAIR RAD50 ATPASE, PUTATIVE-RELATED"/>
    <property type="match status" value="1"/>
</dbReference>
<protein>
    <submittedName>
        <fullName evidence="3">AAA family ATPase</fullName>
    </submittedName>
</protein>
<evidence type="ECO:0000313" key="3">
    <source>
        <dbReference type="EMBL" id="MXN46829.1"/>
    </source>
</evidence>
<evidence type="ECO:0000313" key="4">
    <source>
        <dbReference type="Proteomes" id="UP000435802"/>
    </source>
</evidence>
<feature type="coiled-coil region" evidence="1">
    <location>
        <begin position="450"/>
        <end position="533"/>
    </location>
</feature>
<sequence length="1156" mass="126232">MRLDRLDLVRYGKFTDRSLDFGPVRPGKPDFHLVHGPNEAGKSTLFSAYLDLLFGIEKSSAYGFLHPYSLMRVGGRLSIGGEHHDAYRLKRNQASLVSVDDRPLPDTLFASVLGGMDRNAYRTMFSLDDESIEKGGEDILKSEGELGSMLFSASSGLSDMASGLAALKLEADEFYRPSGRKHGLSALKAEIEALAAERKTLDVAARDYGILVRDRDAAAQRHEEVTAARSRMRAALALVERSLSALPYLRRLRALRTELGAFDLGDSPPMAWRALSGELAREEAEIAARAARVEAERERHVEERAALSEDDAALAAEADIAALAGSALEARFRTAAMDLSSREAERDRVVATIGAGIAALGLSPDADPAETLLPPGLGEKLATLLSRRTALVERSEAALRERAEAEKSLTATGSKAGAVSDEDAGRDDALLSTLGAALRAARSGDLPARLREVRRLVALARQEADSAMARLAPWSGTAAALEGLAVPGAAELETLRKRSNAAAEALHRQQEQVTALELDIKSATATLEALQQTTGATGEERADQLRAIRETVWQRHLAVLDSDSAATFEHAMREDDRARDARLRNADRLSELRVLERTAAEGAARLRTFGAEATRLEQVSAEIDAEVSSLASSMGLPGETPLAQMSAWLEQRSVTLEKHGSLAQQEIQVDLVETEARALRARFHTLLGSAPQQDVAVDEVLFLAEDRLEALKAARAQRLAAVEHLARAKADLETRRKAAEEAASALAAWQEAWDNAIAGTWLATETAPAEPERLAALLPTLQTLAQNVERRREFDHRIAGMRRDQQDYGNHARRLAERLSEPFQAEDPLSTVAGLGQRLAAAKTVHERGEAIDKVLARLEEEERALDERRAVLTSRLAEIFAFLGCDSLAEADLLLEAYRKRDDVLGRIEDAARDLVQQMRTETVEEAEALLSAVDDDQLAGERADLSTRLEGLDRAVEEQHLARARAQEALSRVAGSDEAAALEERRRTALIELAEKSRRYLATRAGILAAEQALRLYRERHRSAMMERASKTFRDITGGEYAGLSTVLEKDGEFLVVNAASGGSKLAKDLSKGTRFQLYLALRVAGYHEIAASREIAPFIADDIMETFDDRRALNALRVMGDMAKGGQVIYLTHHQHLRDLALEACPDVTLHEL</sequence>
<evidence type="ECO:0000256" key="1">
    <source>
        <dbReference type="SAM" id="Coils"/>
    </source>
</evidence>
<keyword evidence="4" id="KW-1185">Reference proteome</keyword>
<accession>A0A6N8SD42</accession>
<name>A0A6N8SD42_9HYPH</name>
<dbReference type="PANTHER" id="PTHR41259:SF1">
    <property type="entry name" value="DOUBLE-STRAND BREAK REPAIR RAD50 ATPASE, PUTATIVE-RELATED"/>
    <property type="match status" value="1"/>
</dbReference>
<proteinExistence type="predicted"/>
<dbReference type="SUPFAM" id="SSF52540">
    <property type="entry name" value="P-loop containing nucleoside triphosphate hydrolases"/>
    <property type="match status" value="1"/>
</dbReference>
<dbReference type="OrthoDB" id="9764467at2"/>
<dbReference type="Gene3D" id="3.40.50.300">
    <property type="entry name" value="P-loop containing nucleotide triphosphate hydrolases"/>
    <property type="match status" value="2"/>
</dbReference>
<dbReference type="Proteomes" id="UP000435802">
    <property type="component" value="Unassembled WGS sequence"/>
</dbReference>
<dbReference type="Pfam" id="PF13514">
    <property type="entry name" value="AAA_27"/>
    <property type="match status" value="1"/>
</dbReference>
<dbReference type="RefSeq" id="WP_160860369.1">
    <property type="nucleotide sequence ID" value="NZ_WUMK01000006.1"/>
</dbReference>
<keyword evidence="1" id="KW-0175">Coiled coil</keyword>
<dbReference type="AlphaFoldDB" id="A0A6N8SD42"/>
<comment type="caution">
    <text evidence="3">The sequence shown here is derived from an EMBL/GenBank/DDBJ whole genome shotgun (WGS) entry which is preliminary data.</text>
</comment>
<reference evidence="3 4" key="1">
    <citation type="submission" date="2019-12" db="EMBL/GenBank/DDBJ databases">
        <title>Shinella kummerowiae sp. nov., a symbiotic bacterium isolated from root nodules of the herbal legume Kummerowia stipulacea.</title>
        <authorList>
            <person name="Gao J."/>
        </authorList>
    </citation>
    <scope>NUCLEOTIDE SEQUENCE [LARGE SCALE GENOMIC DNA]</scope>
    <source>
        <strain evidence="3 4">CCBAU 25048</strain>
    </source>
</reference>
<evidence type="ECO:0000259" key="2">
    <source>
        <dbReference type="Pfam" id="PF13514"/>
    </source>
</evidence>
<dbReference type="EMBL" id="WUMK01000006">
    <property type="protein sequence ID" value="MXN46829.1"/>
    <property type="molecule type" value="Genomic_DNA"/>
</dbReference>
<gene>
    <name evidence="3" type="ORF">GR138_16675</name>
</gene>
<organism evidence="3 4">
    <name type="scientific">Shinella kummerowiae</name>
    <dbReference type="NCBI Taxonomy" id="417745"/>
    <lineage>
        <taxon>Bacteria</taxon>
        <taxon>Pseudomonadati</taxon>
        <taxon>Pseudomonadota</taxon>
        <taxon>Alphaproteobacteria</taxon>
        <taxon>Hyphomicrobiales</taxon>
        <taxon>Rhizobiaceae</taxon>
        <taxon>Shinella</taxon>
    </lineage>
</organism>